<dbReference type="InterPro" id="IPR011990">
    <property type="entry name" value="TPR-like_helical_dom_sf"/>
</dbReference>
<feature type="domain" description="SusD-like N-terminal" evidence="7">
    <location>
        <begin position="100"/>
        <end position="236"/>
    </location>
</feature>
<organism evidence="8 9">
    <name type="scientific">Dawidia cretensis</name>
    <dbReference type="NCBI Taxonomy" id="2782350"/>
    <lineage>
        <taxon>Bacteria</taxon>
        <taxon>Pseudomonadati</taxon>
        <taxon>Bacteroidota</taxon>
        <taxon>Cytophagia</taxon>
        <taxon>Cytophagales</taxon>
        <taxon>Chryseotaleaceae</taxon>
        <taxon>Dawidia</taxon>
    </lineage>
</organism>
<dbReference type="GO" id="GO:0009279">
    <property type="term" value="C:cell outer membrane"/>
    <property type="evidence" value="ECO:0007669"/>
    <property type="project" value="UniProtKB-SubCell"/>
</dbReference>
<dbReference type="InterPro" id="IPR033985">
    <property type="entry name" value="SusD-like_N"/>
</dbReference>
<evidence type="ECO:0000256" key="4">
    <source>
        <dbReference type="ARBA" id="ARBA00023136"/>
    </source>
</evidence>
<comment type="caution">
    <text evidence="8">The sequence shown here is derived from an EMBL/GenBank/DDBJ whole genome shotgun (WGS) entry which is preliminary data.</text>
</comment>
<evidence type="ECO:0000313" key="8">
    <source>
        <dbReference type="EMBL" id="MBT1711320.1"/>
    </source>
</evidence>
<dbReference type="RefSeq" id="WP_254086894.1">
    <property type="nucleotide sequence ID" value="NZ_JAHESE010000031.1"/>
</dbReference>
<evidence type="ECO:0000256" key="3">
    <source>
        <dbReference type="ARBA" id="ARBA00022729"/>
    </source>
</evidence>
<proteinExistence type="inferred from homology"/>
<dbReference type="SUPFAM" id="SSF48452">
    <property type="entry name" value="TPR-like"/>
    <property type="match status" value="1"/>
</dbReference>
<feature type="domain" description="RagB/SusD" evidence="6">
    <location>
        <begin position="336"/>
        <end position="437"/>
    </location>
</feature>
<reference evidence="8 9" key="1">
    <citation type="submission" date="2021-05" db="EMBL/GenBank/DDBJ databases">
        <title>A Polyphasic approach of four new species of the genus Ohtaekwangia: Ohtaekwangia histidinii sp. nov., Ohtaekwangia cretensis sp. nov., Ohtaekwangia indiensis sp. nov., Ohtaekwangia reichenbachii sp. nov. from diverse environment.</title>
        <authorList>
            <person name="Octaviana S."/>
        </authorList>
    </citation>
    <scope>NUCLEOTIDE SEQUENCE [LARGE SCALE GENOMIC DNA]</scope>
    <source>
        <strain evidence="8 9">PWU5</strain>
    </source>
</reference>
<evidence type="ECO:0000256" key="5">
    <source>
        <dbReference type="ARBA" id="ARBA00023237"/>
    </source>
</evidence>
<gene>
    <name evidence="8" type="ORF">KK062_23965</name>
</gene>
<comment type="similarity">
    <text evidence="2">Belongs to the SusD family.</text>
</comment>
<dbReference type="EMBL" id="JAHESE010000031">
    <property type="protein sequence ID" value="MBT1711320.1"/>
    <property type="molecule type" value="Genomic_DNA"/>
</dbReference>
<evidence type="ECO:0000313" key="9">
    <source>
        <dbReference type="Proteomes" id="UP001319080"/>
    </source>
</evidence>
<dbReference type="Pfam" id="PF14322">
    <property type="entry name" value="SusD-like_3"/>
    <property type="match status" value="1"/>
</dbReference>
<keyword evidence="4" id="KW-0472">Membrane</keyword>
<comment type="subcellular location">
    <subcellularLocation>
        <location evidence="1">Cell outer membrane</location>
    </subcellularLocation>
</comment>
<evidence type="ECO:0000259" key="6">
    <source>
        <dbReference type="Pfam" id="PF07980"/>
    </source>
</evidence>
<evidence type="ECO:0000259" key="7">
    <source>
        <dbReference type="Pfam" id="PF14322"/>
    </source>
</evidence>
<dbReference type="Proteomes" id="UP001319080">
    <property type="component" value="Unassembled WGS sequence"/>
</dbReference>
<keyword evidence="3" id="KW-0732">Signal</keyword>
<name>A0AAP2E1D7_9BACT</name>
<accession>A0AAP2E1D7</accession>
<evidence type="ECO:0000256" key="1">
    <source>
        <dbReference type="ARBA" id="ARBA00004442"/>
    </source>
</evidence>
<dbReference type="PROSITE" id="PS51257">
    <property type="entry name" value="PROKAR_LIPOPROTEIN"/>
    <property type="match status" value="1"/>
</dbReference>
<keyword evidence="5" id="KW-0998">Cell outer membrane</keyword>
<protein>
    <submittedName>
        <fullName evidence="8">RagB/SusD family nutrient uptake outer membrane protein</fullName>
    </submittedName>
</protein>
<sequence>MKNILIYIKSHRYIRYLLLVITCYIVSSCEDFISVDPPLGQLVRTTVFSDDLTAKSAMYGMYGRLAFGGGALSGGQNGLSFIAGLSSDELRLLTLSDELLQFNENALLSTNTQITNLWNEFYGNIYLCNSLIEGLNSSTGVTPALKEQLTGEGLFIRALIHFYLTNLFGKVPYISTTDYEKNTAIGRMEISDVYQEIINDLIKAKRLMSLEYPTESGLRTRANSLAASALLAKVYLFADKNLEAENEASLVIDNPLYKLEDLTNVFTINSQEAILQFEYESYATFTLDGDLFAGPETRFVQSITTQLVESFEAEDLRVDNWILELDNNGTPTFAPYKYKDSYEASLLNEYSTLLRLGDIILVRAEARARQEKLDGANSALSDLNTIRDRAGLDPLLTMTETQTLDAILLERQHELFVEWGARWIDLKRFGRADEVLGPLKSDWEPTDVLYPLPFEETLVNLNLPQNDGYN</sequence>
<dbReference type="Gene3D" id="1.25.40.390">
    <property type="match status" value="1"/>
</dbReference>
<dbReference type="InterPro" id="IPR012944">
    <property type="entry name" value="SusD_RagB_dom"/>
</dbReference>
<dbReference type="CDD" id="cd08977">
    <property type="entry name" value="SusD"/>
    <property type="match status" value="1"/>
</dbReference>
<dbReference type="Pfam" id="PF07980">
    <property type="entry name" value="SusD_RagB"/>
    <property type="match status" value="1"/>
</dbReference>
<evidence type="ECO:0000256" key="2">
    <source>
        <dbReference type="ARBA" id="ARBA00006275"/>
    </source>
</evidence>
<keyword evidence="9" id="KW-1185">Reference proteome</keyword>
<dbReference type="AlphaFoldDB" id="A0AAP2E1D7"/>